<keyword evidence="2" id="KW-1185">Reference proteome</keyword>
<organism evidence="1 2">
    <name type="scientific">Steinernema carpocapsae</name>
    <name type="common">Entomopathogenic nematode</name>
    <dbReference type="NCBI Taxonomy" id="34508"/>
    <lineage>
        <taxon>Eukaryota</taxon>
        <taxon>Metazoa</taxon>
        <taxon>Ecdysozoa</taxon>
        <taxon>Nematoda</taxon>
        <taxon>Chromadorea</taxon>
        <taxon>Rhabditida</taxon>
        <taxon>Tylenchina</taxon>
        <taxon>Panagrolaimomorpha</taxon>
        <taxon>Strongyloidoidea</taxon>
        <taxon>Steinernematidae</taxon>
        <taxon>Steinernema</taxon>
    </lineage>
</organism>
<dbReference type="AlphaFoldDB" id="A0A4U8UKE7"/>
<reference evidence="1 2" key="2">
    <citation type="journal article" date="2019" name="G3 (Bethesda)">
        <title>Hybrid Assembly of the Genome of the Entomopathogenic Nematode Steinernema carpocapsae Identifies the X-Chromosome.</title>
        <authorList>
            <person name="Serra L."/>
            <person name="Macchietto M."/>
            <person name="Macias-Munoz A."/>
            <person name="McGill C.J."/>
            <person name="Rodriguez I.M."/>
            <person name="Rodriguez B."/>
            <person name="Murad R."/>
            <person name="Mortazavi A."/>
        </authorList>
    </citation>
    <scope>NUCLEOTIDE SEQUENCE [LARGE SCALE GENOMIC DNA]</scope>
    <source>
        <strain evidence="1 2">ALL</strain>
    </source>
</reference>
<reference evidence="1 2" key="1">
    <citation type="journal article" date="2015" name="Genome Biol.">
        <title>Comparative genomics of Steinernema reveals deeply conserved gene regulatory networks.</title>
        <authorList>
            <person name="Dillman A.R."/>
            <person name="Macchietto M."/>
            <person name="Porter C.F."/>
            <person name="Rogers A."/>
            <person name="Williams B."/>
            <person name="Antoshechkin I."/>
            <person name="Lee M.M."/>
            <person name="Goodwin Z."/>
            <person name="Lu X."/>
            <person name="Lewis E.E."/>
            <person name="Goodrich-Blair H."/>
            <person name="Stock S.P."/>
            <person name="Adams B.J."/>
            <person name="Sternberg P.W."/>
            <person name="Mortazavi A."/>
        </authorList>
    </citation>
    <scope>NUCLEOTIDE SEQUENCE [LARGE SCALE GENOMIC DNA]</scope>
    <source>
        <strain evidence="1 2">ALL</strain>
    </source>
</reference>
<dbReference type="OrthoDB" id="10547406at2759"/>
<gene>
    <name evidence="1" type="ORF">L596_000395</name>
</gene>
<evidence type="ECO:0000313" key="1">
    <source>
        <dbReference type="EMBL" id="TMS32575.1"/>
    </source>
</evidence>
<comment type="caution">
    <text evidence="1">The sequence shown here is derived from an EMBL/GenBank/DDBJ whole genome shotgun (WGS) entry which is preliminary data.</text>
</comment>
<dbReference type="EMBL" id="CM016762">
    <property type="protein sequence ID" value="TMS32575.1"/>
    <property type="molecule type" value="Genomic_DNA"/>
</dbReference>
<protein>
    <submittedName>
        <fullName evidence="1">Uncharacterized protein</fullName>
    </submittedName>
</protein>
<evidence type="ECO:0000313" key="2">
    <source>
        <dbReference type="Proteomes" id="UP000298663"/>
    </source>
</evidence>
<accession>A0A4U8UKE7</accession>
<sequence length="103" mass="11869">MEMNTVMALFFMIIARKIVYNNETPGSHLVLTLNKLCVMPGEKEPCFREEYTSLSNEETWANIESAARKICGKRTACDLEELGRLCCLSPFLPNFSHEWCRDM</sequence>
<name>A0A4U8UKE7_STECR</name>
<dbReference type="Proteomes" id="UP000298663">
    <property type="component" value="Chromosome X"/>
</dbReference>
<proteinExistence type="predicted"/>
<dbReference type="EMBL" id="AZBU02000001">
    <property type="protein sequence ID" value="TMS32575.1"/>
    <property type="molecule type" value="Genomic_DNA"/>
</dbReference>